<evidence type="ECO:0000313" key="1">
    <source>
        <dbReference type="EMBL" id="CCI88850.2"/>
    </source>
</evidence>
<reference evidence="1 2" key="1">
    <citation type="submission" date="2012-06" db="EMBL/GenBank/DDBJ databases">
        <title>Genomic characterization of five bacteriophages specific for Yersinia species.</title>
        <authorList>
            <person name="Skurnik M."/>
            <person name="Nawaz A."/>
            <person name="Happonen L."/>
            <person name="Butcher S."/>
            <person name="Mattinen L."/>
        </authorList>
    </citation>
    <scope>NUCLEOTIDE SEQUENCE [LARGE SCALE GENOMIC DNA]</scope>
</reference>
<keyword evidence="2" id="KW-1185">Reference proteome</keyword>
<sequence length="74" mass="8409">MTTIIQCLKAPVRDRKPEFGIPYTWGAGLMWYARTAENHTVLLNSTTNGIYSVDGSSHTIDLPEFRYATKMEIE</sequence>
<dbReference type="KEGG" id="vg:14295964"/>
<accession>I7KRH8</accession>
<dbReference type="RefSeq" id="YP_007236314.2">
    <property type="nucleotide sequence ID" value="NC_019911.2"/>
</dbReference>
<protein>
    <submittedName>
        <fullName evidence="1">Uncharacterized protein</fullName>
    </submittedName>
</protein>
<proteinExistence type="predicted"/>
<dbReference type="Proteomes" id="UP000002905">
    <property type="component" value="Segment"/>
</dbReference>
<name>I7KRH8_9CAUD</name>
<evidence type="ECO:0000313" key="2">
    <source>
        <dbReference type="Proteomes" id="UP000002905"/>
    </source>
</evidence>
<dbReference type="EMBL" id="HE956710">
    <property type="protein sequence ID" value="CCI88850.2"/>
    <property type="molecule type" value="Genomic_DNA"/>
</dbReference>
<gene>
    <name evidence="1" type="primary">g14</name>
    <name evidence="1" type="ORF">BN109_011</name>
</gene>
<dbReference type="KEGG" id="vg:14295967"/>
<dbReference type="GeneID" id="14295967"/>
<organism evidence="1 2">
    <name type="scientific">Yersinia phage phi80-18</name>
    <dbReference type="NCBI Taxonomy" id="1206559"/>
    <lineage>
        <taxon>Viruses</taxon>
        <taxon>Duplodnaviria</taxon>
        <taxon>Heunggongvirae</taxon>
        <taxon>Uroviricota</taxon>
        <taxon>Caudoviricetes</taxon>
        <taxon>Autographivirales</taxon>
        <taxon>Autonotataviridae</taxon>
        <taxon>Melnykvirinae</taxon>
        <taxon>Pokrovskaiavirus</taxon>
        <taxon>Pokrovskaiavirus pv8018</taxon>
    </lineage>
</organism>
<dbReference type="RefSeq" id="YP_007236317.2">
    <property type="nucleotide sequence ID" value="NC_019911.2"/>
</dbReference>